<organism evidence="2 3">
    <name type="scientific">Marinococcus halophilus</name>
    <dbReference type="NCBI Taxonomy" id="1371"/>
    <lineage>
        <taxon>Bacteria</taxon>
        <taxon>Bacillati</taxon>
        <taxon>Bacillota</taxon>
        <taxon>Bacilli</taxon>
        <taxon>Bacillales</taxon>
        <taxon>Bacillaceae</taxon>
        <taxon>Marinococcus</taxon>
    </lineage>
</organism>
<feature type="transmembrane region" description="Helical" evidence="1">
    <location>
        <begin position="35"/>
        <end position="54"/>
    </location>
</feature>
<dbReference type="EMBL" id="BJUN01000021">
    <property type="protein sequence ID" value="GEK59904.1"/>
    <property type="molecule type" value="Genomic_DNA"/>
</dbReference>
<evidence type="ECO:0000313" key="3">
    <source>
        <dbReference type="Proteomes" id="UP000321051"/>
    </source>
</evidence>
<sequence length="90" mass="10674">MNKFWDILYTSLFSYWVFGTVTIITWLSVTDYLDRVYASMLYNAVFALASLYLALVNRENKFRKNFIIFLVGFFYALAGVTLIFYYRVLS</sequence>
<reference evidence="2 3" key="1">
    <citation type="submission" date="2019-07" db="EMBL/GenBank/DDBJ databases">
        <title>Whole genome shotgun sequence of Marinococcus halophilus NBRC 102359.</title>
        <authorList>
            <person name="Hosoyama A."/>
            <person name="Uohara A."/>
            <person name="Ohji S."/>
            <person name="Ichikawa N."/>
        </authorList>
    </citation>
    <scope>NUCLEOTIDE SEQUENCE [LARGE SCALE GENOMIC DNA]</scope>
    <source>
        <strain evidence="2 3">NBRC 102359</strain>
    </source>
</reference>
<protein>
    <submittedName>
        <fullName evidence="2">Uncharacterized protein</fullName>
    </submittedName>
</protein>
<accession>A0A510Y957</accession>
<keyword evidence="3" id="KW-1185">Reference proteome</keyword>
<evidence type="ECO:0000313" key="2">
    <source>
        <dbReference type="EMBL" id="GEK59904.1"/>
    </source>
</evidence>
<name>A0A510Y957_MARHA</name>
<feature type="transmembrane region" description="Helical" evidence="1">
    <location>
        <begin position="7"/>
        <end position="29"/>
    </location>
</feature>
<feature type="transmembrane region" description="Helical" evidence="1">
    <location>
        <begin position="66"/>
        <end position="86"/>
    </location>
</feature>
<keyword evidence="1" id="KW-0472">Membrane</keyword>
<proteinExistence type="predicted"/>
<keyword evidence="1" id="KW-1133">Transmembrane helix</keyword>
<dbReference type="RefSeq" id="WP_079474015.1">
    <property type="nucleotide sequence ID" value="NZ_BJUN01000021.1"/>
</dbReference>
<keyword evidence="1" id="KW-0812">Transmembrane</keyword>
<gene>
    <name evidence="2" type="ORF">MHA01_28090</name>
</gene>
<dbReference type="AlphaFoldDB" id="A0A510Y957"/>
<evidence type="ECO:0000256" key="1">
    <source>
        <dbReference type="SAM" id="Phobius"/>
    </source>
</evidence>
<comment type="caution">
    <text evidence="2">The sequence shown here is derived from an EMBL/GenBank/DDBJ whole genome shotgun (WGS) entry which is preliminary data.</text>
</comment>
<dbReference type="OrthoDB" id="9943962at2"/>
<dbReference type="Proteomes" id="UP000321051">
    <property type="component" value="Unassembled WGS sequence"/>
</dbReference>